<keyword evidence="2" id="KW-1185">Reference proteome</keyword>
<name>A0A8J3QBC4_9ACTN</name>
<sequence length="128" mass="14131">MCVDCWNEAGQPANWTPEIAEALALVRELYAIHPTGGPLHTTLDDWNIDGDRITPWYASWDDTELDALYYDGWLIADLDPQAPAVTEGLGRSTRQICDEIAAKMGPMTEADRMSVLAYHGKLATPPEA</sequence>
<evidence type="ECO:0000313" key="2">
    <source>
        <dbReference type="Proteomes" id="UP000612899"/>
    </source>
</evidence>
<organism evidence="1 2">
    <name type="scientific">Rhizocola hellebori</name>
    <dbReference type="NCBI Taxonomy" id="1392758"/>
    <lineage>
        <taxon>Bacteria</taxon>
        <taxon>Bacillati</taxon>
        <taxon>Actinomycetota</taxon>
        <taxon>Actinomycetes</taxon>
        <taxon>Micromonosporales</taxon>
        <taxon>Micromonosporaceae</taxon>
        <taxon>Rhizocola</taxon>
    </lineage>
</organism>
<gene>
    <name evidence="1" type="ORF">Rhe02_55070</name>
</gene>
<protein>
    <submittedName>
        <fullName evidence="1">Uncharacterized protein</fullName>
    </submittedName>
</protein>
<evidence type="ECO:0000313" key="1">
    <source>
        <dbReference type="EMBL" id="GIH07440.1"/>
    </source>
</evidence>
<accession>A0A8J3QBC4</accession>
<comment type="caution">
    <text evidence="1">The sequence shown here is derived from an EMBL/GenBank/DDBJ whole genome shotgun (WGS) entry which is preliminary data.</text>
</comment>
<dbReference type="Proteomes" id="UP000612899">
    <property type="component" value="Unassembled WGS sequence"/>
</dbReference>
<dbReference type="RefSeq" id="WP_203911230.1">
    <property type="nucleotide sequence ID" value="NZ_BONY01000036.1"/>
</dbReference>
<dbReference type="EMBL" id="BONY01000036">
    <property type="protein sequence ID" value="GIH07440.1"/>
    <property type="molecule type" value="Genomic_DNA"/>
</dbReference>
<reference evidence="1" key="1">
    <citation type="submission" date="2021-01" db="EMBL/GenBank/DDBJ databases">
        <title>Whole genome shotgun sequence of Rhizocola hellebori NBRC 109834.</title>
        <authorList>
            <person name="Komaki H."/>
            <person name="Tamura T."/>
        </authorList>
    </citation>
    <scope>NUCLEOTIDE SEQUENCE</scope>
    <source>
        <strain evidence="1">NBRC 109834</strain>
    </source>
</reference>
<dbReference type="AlphaFoldDB" id="A0A8J3QBC4"/>
<proteinExistence type="predicted"/>